<feature type="transmembrane region" description="Helical" evidence="4">
    <location>
        <begin position="575"/>
        <end position="597"/>
    </location>
</feature>
<dbReference type="RefSeq" id="XP_066923582.1">
    <property type="nucleotide sequence ID" value="XM_067067481.1"/>
</dbReference>
<keyword evidence="4" id="KW-0472">Membrane</keyword>
<dbReference type="PANTHER" id="PTHR45712:SF22">
    <property type="entry name" value="INSULIN-LIKE GROWTH FACTOR-BINDING PROTEIN COMPLEX ACID LABILE SUBUNIT"/>
    <property type="match status" value="1"/>
</dbReference>
<dbReference type="PANTHER" id="PTHR45712">
    <property type="entry name" value="AGAP008170-PA"/>
    <property type="match status" value="1"/>
</dbReference>
<evidence type="ECO:0000313" key="7">
    <source>
        <dbReference type="Proteomes" id="UP000594262"/>
    </source>
</evidence>
<dbReference type="InterPro" id="IPR032675">
    <property type="entry name" value="LRR_dom_sf"/>
</dbReference>
<dbReference type="OrthoDB" id="676979at2759"/>
<dbReference type="AlphaFoldDB" id="A0A7M5UTB5"/>
<dbReference type="InterPro" id="IPR050333">
    <property type="entry name" value="SLRP"/>
</dbReference>
<evidence type="ECO:0000256" key="4">
    <source>
        <dbReference type="SAM" id="Phobius"/>
    </source>
</evidence>
<keyword evidence="1" id="KW-0433">Leucine-rich repeat</keyword>
<keyword evidence="5" id="KW-0732">Signal</keyword>
<dbReference type="InterPro" id="IPR003591">
    <property type="entry name" value="Leu-rich_rpt_typical-subtyp"/>
</dbReference>
<proteinExistence type="predicted"/>
<evidence type="ECO:0000256" key="2">
    <source>
        <dbReference type="ARBA" id="ARBA00022737"/>
    </source>
</evidence>
<dbReference type="Gene3D" id="3.80.10.10">
    <property type="entry name" value="Ribonuclease Inhibitor"/>
    <property type="match status" value="2"/>
</dbReference>
<evidence type="ECO:0000256" key="3">
    <source>
        <dbReference type="SAM" id="MobiDB-lite"/>
    </source>
</evidence>
<evidence type="ECO:0000256" key="5">
    <source>
        <dbReference type="SAM" id="SignalP"/>
    </source>
</evidence>
<dbReference type="Proteomes" id="UP000594262">
    <property type="component" value="Unplaced"/>
</dbReference>
<protein>
    <submittedName>
        <fullName evidence="6">Uncharacterized protein</fullName>
    </submittedName>
</protein>
<evidence type="ECO:0000256" key="1">
    <source>
        <dbReference type="ARBA" id="ARBA00022614"/>
    </source>
</evidence>
<dbReference type="EnsemblMetazoa" id="CLYHEMT003856.1">
    <property type="protein sequence ID" value="CLYHEMP003856.1"/>
    <property type="gene ID" value="CLYHEMG003856"/>
</dbReference>
<dbReference type="PRINTS" id="PR00019">
    <property type="entry name" value="LEURICHRPT"/>
</dbReference>
<keyword evidence="4" id="KW-1133">Transmembrane helix</keyword>
<dbReference type="Pfam" id="PF13855">
    <property type="entry name" value="LRR_8"/>
    <property type="match status" value="3"/>
</dbReference>
<dbReference type="SMART" id="SM00369">
    <property type="entry name" value="LRR_TYP"/>
    <property type="match status" value="10"/>
</dbReference>
<feature type="compositionally biased region" description="Polar residues" evidence="3">
    <location>
        <begin position="541"/>
        <end position="551"/>
    </location>
</feature>
<reference evidence="6" key="1">
    <citation type="submission" date="2021-01" db="UniProtKB">
        <authorList>
            <consortium name="EnsemblMetazoa"/>
        </authorList>
    </citation>
    <scope>IDENTIFICATION</scope>
</reference>
<dbReference type="SUPFAM" id="SSF52058">
    <property type="entry name" value="L domain-like"/>
    <property type="match status" value="2"/>
</dbReference>
<name>A0A7M5UTB5_9CNID</name>
<feature type="signal peptide" evidence="5">
    <location>
        <begin position="1"/>
        <end position="16"/>
    </location>
</feature>
<feature type="chain" id="PRO_5029848102" evidence="5">
    <location>
        <begin position="17"/>
        <end position="631"/>
    </location>
</feature>
<organism evidence="6 7">
    <name type="scientific">Clytia hemisphaerica</name>
    <dbReference type="NCBI Taxonomy" id="252671"/>
    <lineage>
        <taxon>Eukaryota</taxon>
        <taxon>Metazoa</taxon>
        <taxon>Cnidaria</taxon>
        <taxon>Hydrozoa</taxon>
        <taxon>Hydroidolina</taxon>
        <taxon>Leptothecata</taxon>
        <taxon>Obeliida</taxon>
        <taxon>Clytiidae</taxon>
        <taxon>Clytia</taxon>
    </lineage>
</organism>
<dbReference type="InterPro" id="IPR001611">
    <property type="entry name" value="Leu-rich_rpt"/>
</dbReference>
<dbReference type="PROSITE" id="PS51450">
    <property type="entry name" value="LRR"/>
    <property type="match status" value="5"/>
</dbReference>
<keyword evidence="4" id="KW-0812">Transmembrane</keyword>
<keyword evidence="2" id="KW-0677">Repeat</keyword>
<dbReference type="GeneID" id="136810897"/>
<feature type="region of interest" description="Disordered" evidence="3">
    <location>
        <begin position="536"/>
        <end position="561"/>
    </location>
</feature>
<evidence type="ECO:0000313" key="6">
    <source>
        <dbReference type="EnsemblMetazoa" id="CLYHEMP003856.1"/>
    </source>
</evidence>
<accession>A0A7M5UTB5</accession>
<sequence length="631" mass="71994">MVLKTAFYIFIVQVLCFKTYETCKCEQSDIAFCYRSIDPHRDIPTECHAGLKCDCRSKNLTTFPTKLSQTPDRVIWLNLADNLLTNITREDLGTFTGLRFLDLTQNPIQFIGSKTFLNSSGLIDLRIQTDSLKYNSLRGLRSLRELRINGNGILPELPTKVMSHLKDLIHLVISNTAVKKLPENFMNGYKQLLILDMRDNKIDSVDAGAFNNTPNIRELHLSHNHIKTVHHTIIKHASKLKALDLSHNDLTSFDNDFLANIPELYLLDLSHNKLVNITLNIPILTLDLSSNAITTTDDMHFSNSCWIQNLNVANNSIIKLTRFYQIDKDLIPSQYTTKLQKVDFSYNGIQTIDSDVFERFYELKKLNLETNLLSNIDHLILSRNVFRLYLADNKFTRFPNIIDKLKFISWLDLSNNNIKDIPLKKLVDLISLRYLNLKNNLLSHLPVDFLSGTKLYDSFDLSDNPLVCTCALRNILTLSTTENAIILGNCTENETITIDLKVFKDIANYNNITTAKSTAKPDPIDTTSTMTETLPDETTTKQKMTTISSPTKGKLPATRKTTTSESLRKEFTTSIVFNVILAVVVLLLIFLVVVLYVKYKKVYSLNAYHTKRDTVQMENTHDKIAYSTEEN</sequence>
<keyword evidence="7" id="KW-1185">Reference proteome</keyword>